<organism evidence="2 3">
    <name type="scientific">Streptomyces tendae</name>
    <dbReference type="NCBI Taxonomy" id="1932"/>
    <lineage>
        <taxon>Bacteria</taxon>
        <taxon>Bacillati</taxon>
        <taxon>Actinomycetota</taxon>
        <taxon>Actinomycetes</taxon>
        <taxon>Kitasatosporales</taxon>
        <taxon>Streptomycetaceae</taxon>
        <taxon>Streptomyces</taxon>
    </lineage>
</organism>
<sequence length="93" mass="9137">MSKSRNAASVLAGVLGGLALLGAVAGPASGAEDPNGCVSDGRGGVSCVQMSEERLTIDRDGTVHHTVKGSKPACSAGAGEISCETSAVTKPIR</sequence>
<keyword evidence="1" id="KW-0732">Signal</keyword>
<dbReference type="EMBL" id="CP043959">
    <property type="protein sequence ID" value="QER89001.1"/>
    <property type="molecule type" value="Genomic_DNA"/>
</dbReference>
<reference evidence="2 3" key="1">
    <citation type="submission" date="2019-09" db="EMBL/GenBank/DDBJ databases">
        <title>Draft genome sequence of the Ebosin-producing strain Streptomyces sp. 139.</title>
        <authorList>
            <person name="Ai L."/>
            <person name="Geng M."/>
            <person name="Ma M."/>
            <person name="Bai L."/>
        </authorList>
    </citation>
    <scope>NUCLEOTIDE SEQUENCE [LARGE SCALE GENOMIC DNA]</scope>
    <source>
        <strain evidence="2 3">139</strain>
    </source>
</reference>
<gene>
    <name evidence="2" type="ORF">F3L20_26865</name>
</gene>
<feature type="signal peptide" evidence="1">
    <location>
        <begin position="1"/>
        <end position="30"/>
    </location>
</feature>
<evidence type="ECO:0000313" key="3">
    <source>
        <dbReference type="Proteomes" id="UP000324308"/>
    </source>
</evidence>
<protein>
    <submittedName>
        <fullName evidence="2">Uncharacterized protein</fullName>
    </submittedName>
</protein>
<feature type="chain" id="PRO_5045501513" evidence="1">
    <location>
        <begin position="31"/>
        <end position="93"/>
    </location>
</feature>
<dbReference type="RefSeq" id="WP_150156517.1">
    <property type="nucleotide sequence ID" value="NZ_CP043959.1"/>
</dbReference>
<proteinExistence type="predicted"/>
<evidence type="ECO:0000256" key="1">
    <source>
        <dbReference type="SAM" id="SignalP"/>
    </source>
</evidence>
<accession>A0ABX5ZZM5</accession>
<name>A0ABX5ZZM5_STRTE</name>
<keyword evidence="3" id="KW-1185">Reference proteome</keyword>
<dbReference type="Proteomes" id="UP000324308">
    <property type="component" value="Chromosome"/>
</dbReference>
<evidence type="ECO:0000313" key="2">
    <source>
        <dbReference type="EMBL" id="QER89001.1"/>
    </source>
</evidence>